<dbReference type="EMBL" id="CP074133">
    <property type="protein sequence ID" value="QUX25024.1"/>
    <property type="molecule type" value="Genomic_DNA"/>
</dbReference>
<name>A0ABX8BS28_9ACTN</name>
<feature type="transmembrane region" description="Helical" evidence="1">
    <location>
        <begin position="140"/>
        <end position="156"/>
    </location>
</feature>
<evidence type="ECO:0000256" key="1">
    <source>
        <dbReference type="SAM" id="Phobius"/>
    </source>
</evidence>
<feature type="transmembrane region" description="Helical" evidence="1">
    <location>
        <begin position="162"/>
        <end position="180"/>
    </location>
</feature>
<feature type="transmembrane region" description="Helical" evidence="1">
    <location>
        <begin position="112"/>
        <end position="133"/>
    </location>
</feature>
<keyword evidence="3" id="KW-1185">Reference proteome</keyword>
<dbReference type="Proteomes" id="UP000676079">
    <property type="component" value="Chromosome"/>
</dbReference>
<keyword evidence="1" id="KW-0472">Membrane</keyword>
<evidence type="ECO:0000313" key="2">
    <source>
        <dbReference type="EMBL" id="QUX25024.1"/>
    </source>
</evidence>
<accession>A0ABX8BS28</accession>
<protein>
    <submittedName>
        <fullName evidence="2">Uncharacterized protein</fullName>
    </submittedName>
</protein>
<reference evidence="2 3" key="1">
    <citation type="submission" date="2021-05" db="EMBL/GenBank/DDBJ databases">
        <title>Direct Submission.</title>
        <authorList>
            <person name="Li K."/>
            <person name="Gao J."/>
        </authorList>
    </citation>
    <scope>NUCLEOTIDE SEQUENCE [LARGE SCALE GENOMIC DNA]</scope>
    <source>
        <strain evidence="2 3">Mg02</strain>
    </source>
</reference>
<evidence type="ECO:0000313" key="3">
    <source>
        <dbReference type="Proteomes" id="UP000676079"/>
    </source>
</evidence>
<feature type="transmembrane region" description="Helical" evidence="1">
    <location>
        <begin position="66"/>
        <end position="87"/>
    </location>
</feature>
<sequence length="195" mass="21372">MFTQRLQAAALLLGPAIFSLSPFFWNNGHYGATGGMLIALSMPPWVYGLIGEYGRLREHLPRISGIWLFMLLVGILGTVSFGLQGFFEESLGTVGDVSLASFSDYPPQSIPLLWLPGPVFPLSLFIFGLMAGWTRIAPRWVAAFICIAAVAFPAGRVLRLEWVAYAADLLVVLPFAYLAWHAWNRAEDAPGSARV</sequence>
<keyword evidence="1" id="KW-1133">Transmembrane helix</keyword>
<organism evidence="2 3">
    <name type="scientific">Nocardiopsis changdeensis</name>
    <dbReference type="NCBI Taxonomy" id="2831969"/>
    <lineage>
        <taxon>Bacteria</taxon>
        <taxon>Bacillati</taxon>
        <taxon>Actinomycetota</taxon>
        <taxon>Actinomycetes</taxon>
        <taxon>Streptosporangiales</taxon>
        <taxon>Nocardiopsidaceae</taxon>
        <taxon>Nocardiopsis</taxon>
    </lineage>
</organism>
<dbReference type="RefSeq" id="WP_220560506.1">
    <property type="nucleotide sequence ID" value="NZ_CP074133.1"/>
</dbReference>
<proteinExistence type="predicted"/>
<feature type="transmembrane region" description="Helical" evidence="1">
    <location>
        <begin position="35"/>
        <end position="54"/>
    </location>
</feature>
<keyword evidence="1" id="KW-0812">Transmembrane</keyword>
<gene>
    <name evidence="2" type="ORF">KGD84_12610</name>
</gene>